<keyword evidence="2" id="KW-1185">Reference proteome</keyword>
<proteinExistence type="predicted"/>
<dbReference type="RefSeq" id="WP_394630260.1">
    <property type="nucleotide sequence ID" value="NZ_JBIHSF010000011.1"/>
</dbReference>
<comment type="caution">
    <text evidence="1">The sequence shown here is derived from an EMBL/GenBank/DDBJ whole genome shotgun (WGS) entry which is preliminary data.</text>
</comment>
<accession>A0ABW7IPL0</accession>
<name>A0ABW7IPL0_9VIBR</name>
<dbReference type="EMBL" id="JBIHSF010000011">
    <property type="protein sequence ID" value="MFH0263521.1"/>
    <property type="molecule type" value="Genomic_DNA"/>
</dbReference>
<organism evidence="1 2">
    <name type="scientific">Vibrio barjaei</name>
    <dbReference type="NCBI Taxonomy" id="1676683"/>
    <lineage>
        <taxon>Bacteria</taxon>
        <taxon>Pseudomonadati</taxon>
        <taxon>Pseudomonadota</taxon>
        <taxon>Gammaproteobacteria</taxon>
        <taxon>Vibrionales</taxon>
        <taxon>Vibrionaceae</taxon>
        <taxon>Vibrio</taxon>
    </lineage>
</organism>
<reference evidence="1 2" key="1">
    <citation type="submission" date="2024-10" db="EMBL/GenBank/DDBJ databases">
        <authorList>
            <person name="Yibar A."/>
            <person name="Saticioglu I.B."/>
            <person name="Duman M."/>
            <person name="Ajmi N."/>
            <person name="Gurler F."/>
            <person name="Ay H."/>
            <person name="Onuk E."/>
            <person name="Guler S."/>
            <person name="Romalde J.L."/>
        </authorList>
    </citation>
    <scope>NUCLEOTIDE SEQUENCE [LARGE SCALE GENOMIC DNA]</scope>
    <source>
        <strain evidence="1 2">1-TCBS-B</strain>
    </source>
</reference>
<protein>
    <submittedName>
        <fullName evidence="1">Uncharacterized protein</fullName>
    </submittedName>
</protein>
<dbReference type="Proteomes" id="UP001607125">
    <property type="component" value="Unassembled WGS sequence"/>
</dbReference>
<sequence>MISHWERGNVEPSLLRRIGIASFFSEDYVYEETEIAIISKALKNKDNLLNQQCLYNFSIDNQVIMHWDMLDDSSRQIISQGHSKIFSLPIERVLKQMNIQRPQVLRLLHGEAIIGHAIFSIENGVFSLASYGALSGDVRMRLTKTILELCIGCELHVLVHESSLECFLRDIYLEKTEQNGNVSFYRGHSTQLINNPLSESNLHTNSHFRCLRYIQQKGSSPFEM</sequence>
<evidence type="ECO:0000313" key="1">
    <source>
        <dbReference type="EMBL" id="MFH0263521.1"/>
    </source>
</evidence>
<evidence type="ECO:0000313" key="2">
    <source>
        <dbReference type="Proteomes" id="UP001607125"/>
    </source>
</evidence>
<gene>
    <name evidence="1" type="ORF">ACGRH2_24265</name>
</gene>